<dbReference type="InterPro" id="IPR022893">
    <property type="entry name" value="Shikimate_DH_fam"/>
</dbReference>
<dbReference type="SUPFAM" id="SSF51735">
    <property type="entry name" value="NAD(P)-binding Rossmann-fold domains"/>
    <property type="match status" value="1"/>
</dbReference>
<comment type="pathway">
    <text evidence="1">Metabolic intermediate biosynthesis; chorismate biosynthesis; chorismate from D-erythrose 4-phosphate and phosphoenolpyruvate: step 4/7.</text>
</comment>
<evidence type="ECO:0000313" key="4">
    <source>
        <dbReference type="EMBL" id="PXA65233.1"/>
    </source>
</evidence>
<dbReference type="OrthoDB" id="9776868at2"/>
<name>A0A2V3DQH7_9MICC</name>
<gene>
    <name evidence="4" type="ORF">CVS29_11225</name>
</gene>
<dbReference type="Proteomes" id="UP000246303">
    <property type="component" value="Unassembled WGS sequence"/>
</dbReference>
<evidence type="ECO:0000259" key="3">
    <source>
        <dbReference type="Pfam" id="PF08501"/>
    </source>
</evidence>
<keyword evidence="2" id="KW-0028">Amino-acid biosynthesis</keyword>
<dbReference type="Gene3D" id="3.40.50.10860">
    <property type="entry name" value="Leucine Dehydrogenase, chain A, domain 1"/>
    <property type="match status" value="1"/>
</dbReference>
<proteinExistence type="predicted"/>
<dbReference type="GO" id="GO:0009423">
    <property type="term" value="P:chorismate biosynthetic process"/>
    <property type="evidence" value="ECO:0007669"/>
    <property type="project" value="TreeGrafter"/>
</dbReference>
<keyword evidence="2" id="KW-0057">Aromatic amino acid biosynthesis</keyword>
<dbReference type="GO" id="GO:0004764">
    <property type="term" value="F:shikimate 3-dehydrogenase (NADP+) activity"/>
    <property type="evidence" value="ECO:0007669"/>
    <property type="project" value="InterPro"/>
</dbReference>
<dbReference type="InterPro" id="IPR046346">
    <property type="entry name" value="Aminoacid_DH-like_N_sf"/>
</dbReference>
<dbReference type="GO" id="GO:0005829">
    <property type="term" value="C:cytosol"/>
    <property type="evidence" value="ECO:0007669"/>
    <property type="project" value="TreeGrafter"/>
</dbReference>
<dbReference type="Gene3D" id="3.40.50.720">
    <property type="entry name" value="NAD(P)-binding Rossmann-like Domain"/>
    <property type="match status" value="1"/>
</dbReference>
<keyword evidence="5" id="KW-1185">Reference proteome</keyword>
<dbReference type="EMBL" id="QHLZ01000006">
    <property type="protein sequence ID" value="PXA65233.1"/>
    <property type="molecule type" value="Genomic_DNA"/>
</dbReference>
<dbReference type="Pfam" id="PF08501">
    <property type="entry name" value="Shikimate_dh_N"/>
    <property type="match status" value="1"/>
</dbReference>
<organism evidence="4 5">
    <name type="scientific">Arthrobacter psychrochitiniphilus</name>
    <dbReference type="NCBI Taxonomy" id="291045"/>
    <lineage>
        <taxon>Bacteria</taxon>
        <taxon>Bacillati</taxon>
        <taxon>Actinomycetota</taxon>
        <taxon>Actinomycetes</taxon>
        <taxon>Micrococcales</taxon>
        <taxon>Micrococcaceae</taxon>
        <taxon>Arthrobacter</taxon>
    </lineage>
</organism>
<evidence type="ECO:0000256" key="2">
    <source>
        <dbReference type="ARBA" id="ARBA00023141"/>
    </source>
</evidence>
<dbReference type="AlphaFoldDB" id="A0A2V3DQH7"/>
<dbReference type="GO" id="GO:0019632">
    <property type="term" value="P:shikimate metabolic process"/>
    <property type="evidence" value="ECO:0007669"/>
    <property type="project" value="TreeGrafter"/>
</dbReference>
<feature type="domain" description="Shikimate dehydrogenase substrate binding N-terminal" evidence="3">
    <location>
        <begin position="12"/>
        <end position="95"/>
    </location>
</feature>
<comment type="caution">
    <text evidence="4">The sequence shown here is derived from an EMBL/GenBank/DDBJ whole genome shotgun (WGS) entry which is preliminary data.</text>
</comment>
<dbReference type="InterPro" id="IPR013708">
    <property type="entry name" value="Shikimate_DH-bd_N"/>
</dbReference>
<sequence length="307" mass="31267">MQPVTDKLFGAVLGHPIGHSQSPALHNAAYTALGAPFNYVARDLQLPELAGFLAQVRADGNWYGLSVTMPLKNEAAMLVDELTPVAAAVGAVNTIVPRRDGTGGTRLVGDNTDVAGIVNALRHAGVGQRPRAAILGGGGTAVSAIAALGQLHATDITLFVRNAHKAAGTLHVAAALGVGVVLESFDAAAGKLAGFDVIISTLPPHGADGLAGEFAGIGATVQDGALLLDVAYDPWPSALAQVWQAAGGTVVAGIEMLLYQGVEQVKLFSEAGGLGTLDTVQIGDVINVMCDAIGVHRRDSHEQNMAG</sequence>
<dbReference type="SUPFAM" id="SSF53223">
    <property type="entry name" value="Aminoacid dehydrogenase-like, N-terminal domain"/>
    <property type="match status" value="1"/>
</dbReference>
<dbReference type="GO" id="GO:0009073">
    <property type="term" value="P:aromatic amino acid family biosynthetic process"/>
    <property type="evidence" value="ECO:0007669"/>
    <property type="project" value="UniProtKB-KW"/>
</dbReference>
<dbReference type="NCBIfam" id="NF001311">
    <property type="entry name" value="PRK00258.1-3"/>
    <property type="match status" value="1"/>
</dbReference>
<protein>
    <submittedName>
        <fullName evidence="4">Shikimate dehydrogenase</fullName>
    </submittedName>
</protein>
<dbReference type="PANTHER" id="PTHR21089">
    <property type="entry name" value="SHIKIMATE DEHYDROGENASE"/>
    <property type="match status" value="1"/>
</dbReference>
<dbReference type="InterPro" id="IPR036291">
    <property type="entry name" value="NAD(P)-bd_dom_sf"/>
</dbReference>
<dbReference type="RefSeq" id="WP_110106409.1">
    <property type="nucleotide sequence ID" value="NZ_JACBZZ010000001.1"/>
</dbReference>
<accession>A0A2V3DQH7</accession>
<dbReference type="PANTHER" id="PTHR21089:SF1">
    <property type="entry name" value="BIFUNCTIONAL 3-DEHYDROQUINATE DEHYDRATASE_SHIKIMATE DEHYDROGENASE, CHLOROPLASTIC"/>
    <property type="match status" value="1"/>
</dbReference>
<reference evidence="4 5" key="1">
    <citation type="submission" date="2018-05" db="EMBL/GenBank/DDBJ databases">
        <title>Genetic diversity of glacier-inhabiting Cryobacterium bacteria in China and description of Cryobacterium mengkeensis sp. nov. and Arthrobacter glacialis sp. nov.</title>
        <authorList>
            <person name="Liu Q."/>
            <person name="Xin Y.-H."/>
        </authorList>
    </citation>
    <scope>NUCLEOTIDE SEQUENCE [LARGE SCALE GENOMIC DNA]</scope>
    <source>
        <strain evidence="4 5">GP3</strain>
    </source>
</reference>
<evidence type="ECO:0000256" key="1">
    <source>
        <dbReference type="ARBA" id="ARBA00004871"/>
    </source>
</evidence>
<dbReference type="GO" id="GO:0050661">
    <property type="term" value="F:NADP binding"/>
    <property type="evidence" value="ECO:0007669"/>
    <property type="project" value="TreeGrafter"/>
</dbReference>
<dbReference type="CDD" id="cd01065">
    <property type="entry name" value="NAD_bind_Shikimate_DH"/>
    <property type="match status" value="1"/>
</dbReference>
<evidence type="ECO:0000313" key="5">
    <source>
        <dbReference type="Proteomes" id="UP000246303"/>
    </source>
</evidence>